<dbReference type="AlphaFoldDB" id="A0AAD9HTW2"/>
<proteinExistence type="predicted"/>
<evidence type="ECO:0000313" key="3">
    <source>
        <dbReference type="Proteomes" id="UP001232148"/>
    </source>
</evidence>
<accession>A0AAD9HTW2</accession>
<gene>
    <name evidence="2" type="ORF">LX32DRAFT_444299</name>
</gene>
<comment type="caution">
    <text evidence="2">The sequence shown here is derived from an EMBL/GenBank/DDBJ whole genome shotgun (WGS) entry which is preliminary data.</text>
</comment>
<dbReference type="EMBL" id="MU842816">
    <property type="protein sequence ID" value="KAK2034221.1"/>
    <property type="molecule type" value="Genomic_DNA"/>
</dbReference>
<keyword evidence="3" id="KW-1185">Reference proteome</keyword>
<evidence type="ECO:0000313" key="2">
    <source>
        <dbReference type="EMBL" id="KAK2034221.1"/>
    </source>
</evidence>
<name>A0AAD9HTW2_9PEZI</name>
<protein>
    <submittedName>
        <fullName evidence="2">Uncharacterized protein</fullName>
    </submittedName>
</protein>
<feature type="region of interest" description="Disordered" evidence="1">
    <location>
        <begin position="78"/>
        <end position="105"/>
    </location>
</feature>
<organism evidence="2 3">
    <name type="scientific">Colletotrichum zoysiae</name>
    <dbReference type="NCBI Taxonomy" id="1216348"/>
    <lineage>
        <taxon>Eukaryota</taxon>
        <taxon>Fungi</taxon>
        <taxon>Dikarya</taxon>
        <taxon>Ascomycota</taxon>
        <taxon>Pezizomycotina</taxon>
        <taxon>Sordariomycetes</taxon>
        <taxon>Hypocreomycetidae</taxon>
        <taxon>Glomerellales</taxon>
        <taxon>Glomerellaceae</taxon>
        <taxon>Colletotrichum</taxon>
        <taxon>Colletotrichum graminicola species complex</taxon>
    </lineage>
</organism>
<sequence>MEWKAFRLFLLPMAWPSTGPRYRASGGCDDDDNGGSWHVTAGIYRKHARQSIFSVPKRSAAYQLRRILQISTAEASPWQGSRASLPPHPAKILPPFLDQVSRGHT</sequence>
<reference evidence="2" key="1">
    <citation type="submission" date="2021-06" db="EMBL/GenBank/DDBJ databases">
        <title>Comparative genomics, transcriptomics and evolutionary studies reveal genomic signatures of adaptation to plant cell wall in hemibiotrophic fungi.</title>
        <authorList>
            <consortium name="DOE Joint Genome Institute"/>
            <person name="Baroncelli R."/>
            <person name="Diaz J.F."/>
            <person name="Benocci T."/>
            <person name="Peng M."/>
            <person name="Battaglia E."/>
            <person name="Haridas S."/>
            <person name="Andreopoulos W."/>
            <person name="Labutti K."/>
            <person name="Pangilinan J."/>
            <person name="Floch G.L."/>
            <person name="Makela M.R."/>
            <person name="Henrissat B."/>
            <person name="Grigoriev I.V."/>
            <person name="Crouch J.A."/>
            <person name="De Vries R.P."/>
            <person name="Sukno S.A."/>
            <person name="Thon M.R."/>
        </authorList>
    </citation>
    <scope>NUCLEOTIDE SEQUENCE</scope>
    <source>
        <strain evidence="2">MAFF235873</strain>
    </source>
</reference>
<evidence type="ECO:0000256" key="1">
    <source>
        <dbReference type="SAM" id="MobiDB-lite"/>
    </source>
</evidence>
<dbReference type="Proteomes" id="UP001232148">
    <property type="component" value="Unassembled WGS sequence"/>
</dbReference>